<evidence type="ECO:0008006" key="2">
    <source>
        <dbReference type="Google" id="ProtNLM"/>
    </source>
</evidence>
<dbReference type="AlphaFoldDB" id="V6DK35"/>
<dbReference type="InterPro" id="IPR025506">
    <property type="entry name" value="Abi_alpha"/>
</dbReference>
<proteinExistence type="predicted"/>
<gene>
    <name evidence="1" type="ORF">LSCP400_08901</name>
</gene>
<name>V6DK35_9LACO</name>
<dbReference type="EMBL" id="CBVR010000010">
    <property type="protein sequence ID" value="CDK35084.1"/>
    <property type="molecule type" value="Genomic_DNA"/>
</dbReference>
<comment type="caution">
    <text evidence="1">The sequence shown here is derived from an EMBL/GenBank/DDBJ whole genome shotgun (WGS) entry which is preliminary data.</text>
</comment>
<organism evidence="1">
    <name type="scientific">Ligilactobacillus salivarius cp400</name>
    <dbReference type="NCBI Taxonomy" id="1273133"/>
    <lineage>
        <taxon>Bacteria</taxon>
        <taxon>Bacillati</taxon>
        <taxon>Bacillota</taxon>
        <taxon>Bacilli</taxon>
        <taxon>Lactobacillales</taxon>
        <taxon>Lactobacillaceae</taxon>
        <taxon>Ligilactobacillus</taxon>
    </lineage>
</organism>
<sequence>MEIDPNLIKELNDFLPSSTKEKLFNPSAGVIGQGVAGMLLWVFQKPLKFGIVKKYEFEKLSISLAESINKIPSENLTNEKSGLFFKTLQESIYSMDSDDLRTMFSNLASNTLDKNNIDSISPRFVTILANLSPKDALFLKRFKKDNILNPSISSGDLLFKSNTNYALVKKDLVISEDNKITVSVSEILDNLKSLGILTVEKQTISTRLVPELYVLEHLAISEYEEEEKKPGLRITIGIPDNSKLTFEKSEIRLTELGKSFLELVL</sequence>
<reference evidence="1" key="2">
    <citation type="journal article" date="2014" name="Genome Announc.">
        <title>Draft Genome Sequence of a Novel Lactobacillus salivarius Strain Isolated from Piglet.</title>
        <authorList>
            <person name="Mackenzie D.A."/>
            <person name="McLay K."/>
            <person name="Roos S."/>
            <person name="Walter J."/>
            <person name="Swarbreck D."/>
            <person name="Drou N."/>
            <person name="Crossman L.C."/>
            <person name="Juge N."/>
        </authorList>
    </citation>
    <scope>NUCLEOTIDE SEQUENCE [LARGE SCALE GENOMIC DNA]</scope>
    <source>
        <strain>cp400</strain>
    </source>
</reference>
<evidence type="ECO:0000313" key="1">
    <source>
        <dbReference type="EMBL" id="CDK35084.1"/>
    </source>
</evidence>
<reference evidence="1" key="1">
    <citation type="submission" date="2013-10" db="EMBL/GenBank/DDBJ databases">
        <authorList>
            <person name="Crossman L."/>
        </authorList>
    </citation>
    <scope>NUCLEOTIDE SEQUENCE</scope>
</reference>
<protein>
    <recommendedName>
        <fullName evidence="2">DUF4393 domain-containing protein</fullName>
    </recommendedName>
</protein>
<accession>V6DK35</accession>
<dbReference type="Pfam" id="PF14337">
    <property type="entry name" value="Abi_alpha"/>
    <property type="match status" value="1"/>
</dbReference>